<feature type="region of interest" description="Disordered" evidence="7">
    <location>
        <begin position="589"/>
        <end position="633"/>
    </location>
</feature>
<dbReference type="InterPro" id="IPR009057">
    <property type="entry name" value="Homeodomain-like_sf"/>
</dbReference>
<protein>
    <recommendedName>
        <fullName evidence="12">Homeobox domain-containing protein</fullName>
    </recommendedName>
</protein>
<feature type="compositionally biased region" description="Basic residues" evidence="7">
    <location>
        <begin position="199"/>
        <end position="208"/>
    </location>
</feature>
<dbReference type="GO" id="GO:0008270">
    <property type="term" value="F:zinc ion binding"/>
    <property type="evidence" value="ECO:0007669"/>
    <property type="project" value="UniProtKB-KW"/>
</dbReference>
<feature type="compositionally biased region" description="Low complexity" evidence="7">
    <location>
        <begin position="178"/>
        <end position="196"/>
    </location>
</feature>
<evidence type="ECO:0000256" key="7">
    <source>
        <dbReference type="SAM" id="MobiDB-lite"/>
    </source>
</evidence>
<evidence type="ECO:0008006" key="12">
    <source>
        <dbReference type="Google" id="ProtNLM"/>
    </source>
</evidence>
<keyword evidence="11" id="KW-1185">Reference proteome</keyword>
<comment type="subcellular location">
    <subcellularLocation>
        <location evidence="5 6">Nucleus</location>
    </subcellularLocation>
</comment>
<evidence type="ECO:0000313" key="11">
    <source>
        <dbReference type="Proteomes" id="UP000799428"/>
    </source>
</evidence>
<dbReference type="InterPro" id="IPR017970">
    <property type="entry name" value="Homeobox_CS"/>
</dbReference>
<keyword evidence="1 5" id="KW-0238">DNA-binding</keyword>
<dbReference type="InterPro" id="IPR013087">
    <property type="entry name" value="Znf_C2H2_type"/>
</dbReference>
<evidence type="ECO:0000256" key="6">
    <source>
        <dbReference type="RuleBase" id="RU000682"/>
    </source>
</evidence>
<dbReference type="Gene3D" id="1.10.10.60">
    <property type="entry name" value="Homeodomain-like"/>
    <property type="match status" value="1"/>
</dbReference>
<evidence type="ECO:0000259" key="9">
    <source>
        <dbReference type="PROSITE" id="PS50157"/>
    </source>
</evidence>
<dbReference type="SMART" id="SM00355">
    <property type="entry name" value="ZnF_C2H2"/>
    <property type="match status" value="5"/>
</dbReference>
<accession>A0A6G1JSR9</accession>
<dbReference type="PROSITE" id="PS00027">
    <property type="entry name" value="HOMEOBOX_1"/>
    <property type="match status" value="1"/>
</dbReference>
<feature type="domain" description="Homeobox" evidence="8">
    <location>
        <begin position="20"/>
        <end position="80"/>
    </location>
</feature>
<dbReference type="Pfam" id="PF00046">
    <property type="entry name" value="Homeodomain"/>
    <property type="match status" value="1"/>
</dbReference>
<keyword evidence="3 5" id="KW-0539">Nucleus</keyword>
<sequence>MLSEGPSRRSAAPTRKPASAKRKGPPNRILPEAKQILEEEFATNPYPCSWEIDIIAHQANLDTKRVKNWFNNSRARKKCSVSQPVSKLPNDSTRSLASKLSSDSLEALDKLADGAPQPPLAVYLASSYREEAANLLAIQAAIESGSSSNLGDTFMDSSSGSRHGKNGSVITSIASSEGTSPSTYTMSSSGSNISSFGRDRRRGRRRTWRAAPYSRAKFSGMNSAGIMEEDLPFFCTFCPRAFKTKYEWIRHEDSVHALRTTWICCDTKHEPLQSCLFCGEAKPSDAHMSTHRYQQCRNKPESQRTFYRRDHFVQHLHHVHFSNVKHPTVSLGCQTRLTGCEDNGYGCKELAMKWRRFGAPMKREDPMLHCGFCGKKTSDWSERCNHVSEHLIAGDHDRSAWWDKRLENHLENLCSPRTPGPFRCRYCKEIFVNVDAMNKHTHCRVWSCRFLQTSADLASENAGPPLCPQFPSAKAHHCHICGAGYQSSHVDHAQSYHRYRLCKQDLYTSEAGFLQHLYEFHGSSQPQLLQNSVVIEQQFSRNKGASFEPVDFDEIIQGYHMPTEGDPLVDPSIISETLSRLTAPGASLAVSSISSPPRRKTRDRMSSISDISAKVRRQRSKKSSKSSEEITPAFEPPEPRFFRRFPLVPFLSPKIYYLRNAKPCNLFGYGKSLLEEVPCSHIASLVMCSGLVGMAGVRWPVKIKTGDDDMKGVVELALDD</sequence>
<dbReference type="Proteomes" id="UP000799428">
    <property type="component" value="Unassembled WGS sequence"/>
</dbReference>
<dbReference type="PROSITE" id="PS50071">
    <property type="entry name" value="HOMEOBOX_2"/>
    <property type="match status" value="1"/>
</dbReference>
<dbReference type="AlphaFoldDB" id="A0A6G1JSR9"/>
<keyword evidence="2 5" id="KW-0371">Homeobox</keyword>
<feature type="DNA-binding region" description="Homeobox" evidence="5">
    <location>
        <begin position="22"/>
        <end position="81"/>
    </location>
</feature>
<feature type="compositionally biased region" description="Basic residues" evidence="7">
    <location>
        <begin position="614"/>
        <end position="624"/>
    </location>
</feature>
<dbReference type="InterPro" id="IPR001356">
    <property type="entry name" value="HD"/>
</dbReference>
<dbReference type="PROSITE" id="PS50157">
    <property type="entry name" value="ZINC_FINGER_C2H2_2"/>
    <property type="match status" value="1"/>
</dbReference>
<proteinExistence type="predicted"/>
<evidence type="ECO:0000313" key="10">
    <source>
        <dbReference type="EMBL" id="KAF2703261.1"/>
    </source>
</evidence>
<dbReference type="PROSITE" id="PS00028">
    <property type="entry name" value="ZINC_FINGER_C2H2_1"/>
    <property type="match status" value="1"/>
</dbReference>
<evidence type="ECO:0000256" key="5">
    <source>
        <dbReference type="PROSITE-ProRule" id="PRU00108"/>
    </source>
</evidence>
<organism evidence="10 11">
    <name type="scientific">Pleomassaria siparia CBS 279.74</name>
    <dbReference type="NCBI Taxonomy" id="1314801"/>
    <lineage>
        <taxon>Eukaryota</taxon>
        <taxon>Fungi</taxon>
        <taxon>Dikarya</taxon>
        <taxon>Ascomycota</taxon>
        <taxon>Pezizomycotina</taxon>
        <taxon>Dothideomycetes</taxon>
        <taxon>Pleosporomycetidae</taxon>
        <taxon>Pleosporales</taxon>
        <taxon>Pleomassariaceae</taxon>
        <taxon>Pleomassaria</taxon>
    </lineage>
</organism>
<evidence type="ECO:0000259" key="8">
    <source>
        <dbReference type="PROSITE" id="PS50071"/>
    </source>
</evidence>
<dbReference type="EMBL" id="MU005788">
    <property type="protein sequence ID" value="KAF2703261.1"/>
    <property type="molecule type" value="Genomic_DNA"/>
</dbReference>
<evidence type="ECO:0000256" key="1">
    <source>
        <dbReference type="ARBA" id="ARBA00023125"/>
    </source>
</evidence>
<dbReference type="OrthoDB" id="10056939at2759"/>
<dbReference type="GO" id="GO:0000981">
    <property type="term" value="F:DNA-binding transcription factor activity, RNA polymerase II-specific"/>
    <property type="evidence" value="ECO:0007669"/>
    <property type="project" value="InterPro"/>
</dbReference>
<evidence type="ECO:0000256" key="4">
    <source>
        <dbReference type="PROSITE-ProRule" id="PRU00042"/>
    </source>
</evidence>
<feature type="domain" description="C2H2-type" evidence="9">
    <location>
        <begin position="233"/>
        <end position="261"/>
    </location>
</feature>
<dbReference type="GO" id="GO:0003677">
    <property type="term" value="F:DNA binding"/>
    <property type="evidence" value="ECO:0007669"/>
    <property type="project" value="UniProtKB-UniRule"/>
</dbReference>
<keyword evidence="4" id="KW-0862">Zinc</keyword>
<dbReference type="CDD" id="cd00086">
    <property type="entry name" value="homeodomain"/>
    <property type="match status" value="1"/>
</dbReference>
<feature type="region of interest" description="Disordered" evidence="7">
    <location>
        <begin position="153"/>
        <end position="208"/>
    </location>
</feature>
<gene>
    <name evidence="10" type="ORF">K504DRAFT_392824</name>
</gene>
<reference evidence="10" key="1">
    <citation type="journal article" date="2020" name="Stud. Mycol.">
        <title>101 Dothideomycetes genomes: a test case for predicting lifestyles and emergence of pathogens.</title>
        <authorList>
            <person name="Haridas S."/>
            <person name="Albert R."/>
            <person name="Binder M."/>
            <person name="Bloem J."/>
            <person name="Labutti K."/>
            <person name="Salamov A."/>
            <person name="Andreopoulos B."/>
            <person name="Baker S."/>
            <person name="Barry K."/>
            <person name="Bills G."/>
            <person name="Bluhm B."/>
            <person name="Cannon C."/>
            <person name="Castanera R."/>
            <person name="Culley D."/>
            <person name="Daum C."/>
            <person name="Ezra D."/>
            <person name="Gonzalez J."/>
            <person name="Henrissat B."/>
            <person name="Kuo A."/>
            <person name="Liang C."/>
            <person name="Lipzen A."/>
            <person name="Lutzoni F."/>
            <person name="Magnuson J."/>
            <person name="Mondo S."/>
            <person name="Nolan M."/>
            <person name="Ohm R."/>
            <person name="Pangilinan J."/>
            <person name="Park H.-J."/>
            <person name="Ramirez L."/>
            <person name="Alfaro M."/>
            <person name="Sun H."/>
            <person name="Tritt A."/>
            <person name="Yoshinaga Y."/>
            <person name="Zwiers L.-H."/>
            <person name="Turgeon B."/>
            <person name="Goodwin S."/>
            <person name="Spatafora J."/>
            <person name="Crous P."/>
            <person name="Grigoriev I."/>
        </authorList>
    </citation>
    <scope>NUCLEOTIDE SEQUENCE</scope>
    <source>
        <strain evidence="10">CBS 279.74</strain>
    </source>
</reference>
<dbReference type="SUPFAM" id="SSF46689">
    <property type="entry name" value="Homeodomain-like"/>
    <property type="match status" value="1"/>
</dbReference>
<evidence type="ECO:0000256" key="3">
    <source>
        <dbReference type="ARBA" id="ARBA00023242"/>
    </source>
</evidence>
<keyword evidence="4" id="KW-0863">Zinc-finger</keyword>
<feature type="compositionally biased region" description="Polar residues" evidence="7">
    <location>
        <begin position="168"/>
        <end position="177"/>
    </location>
</feature>
<dbReference type="SMART" id="SM00389">
    <property type="entry name" value="HOX"/>
    <property type="match status" value="1"/>
</dbReference>
<keyword evidence="4" id="KW-0479">Metal-binding</keyword>
<dbReference type="GO" id="GO:0005634">
    <property type="term" value="C:nucleus"/>
    <property type="evidence" value="ECO:0007669"/>
    <property type="project" value="UniProtKB-SubCell"/>
</dbReference>
<feature type="region of interest" description="Disordered" evidence="7">
    <location>
        <begin position="1"/>
        <end position="28"/>
    </location>
</feature>
<evidence type="ECO:0000256" key="2">
    <source>
        <dbReference type="ARBA" id="ARBA00023155"/>
    </source>
</evidence>
<name>A0A6G1JSR9_9PLEO</name>